<protein>
    <submittedName>
        <fullName evidence="2">Uncharacterized protein</fullName>
    </submittedName>
</protein>
<dbReference type="Proteomes" id="UP001521785">
    <property type="component" value="Unassembled WGS sequence"/>
</dbReference>
<gene>
    <name evidence="2" type="ORF">SLS60_003809</name>
</gene>
<dbReference type="Gene3D" id="3.40.630.30">
    <property type="match status" value="1"/>
</dbReference>
<accession>A0ABR3RPP9</accession>
<evidence type="ECO:0000256" key="1">
    <source>
        <dbReference type="SAM" id="MobiDB-lite"/>
    </source>
</evidence>
<organism evidence="2 3">
    <name type="scientific">Paraconiothyrium brasiliense</name>
    <dbReference type="NCBI Taxonomy" id="300254"/>
    <lineage>
        <taxon>Eukaryota</taxon>
        <taxon>Fungi</taxon>
        <taxon>Dikarya</taxon>
        <taxon>Ascomycota</taxon>
        <taxon>Pezizomycotina</taxon>
        <taxon>Dothideomycetes</taxon>
        <taxon>Pleosporomycetidae</taxon>
        <taxon>Pleosporales</taxon>
        <taxon>Massarineae</taxon>
        <taxon>Didymosphaeriaceae</taxon>
        <taxon>Paraconiothyrium</taxon>
    </lineage>
</organism>
<evidence type="ECO:0000313" key="3">
    <source>
        <dbReference type="Proteomes" id="UP001521785"/>
    </source>
</evidence>
<feature type="compositionally biased region" description="Low complexity" evidence="1">
    <location>
        <begin position="1"/>
        <end position="21"/>
    </location>
</feature>
<name>A0ABR3RPP9_9PLEO</name>
<sequence>MSQNTNTNTKTPNPSNPSSLKPRYEIRTLEPKHAQWAIAIIIHSNLFHSPVWPVLYPENINARVFDGLDHAEYLVMHQIDSGHSFGVFDTEYQFKREESKASGGKLYWDRNEKSVQEEKGLEAEGQRLLEQMDFPLVSVAMSYDGADPLDLEKMGPLLGVLPHFGPLYHVLEVLDPREKDSWAPKTRGEVLMRNATATRHDYEGEKIMAGLARFLMREADARGFRGVQIECVHDAVTHVWSNPPAPYKGSIVSEFHTGTYKDEEGKLFFAPAQQRITKCYVELKPKASE</sequence>
<keyword evidence="3" id="KW-1185">Reference proteome</keyword>
<proteinExistence type="predicted"/>
<dbReference type="EMBL" id="JAKJXO020000004">
    <property type="protein sequence ID" value="KAL1606406.1"/>
    <property type="molecule type" value="Genomic_DNA"/>
</dbReference>
<feature type="region of interest" description="Disordered" evidence="1">
    <location>
        <begin position="1"/>
        <end position="22"/>
    </location>
</feature>
<reference evidence="2 3" key="1">
    <citation type="submission" date="2024-02" db="EMBL/GenBank/DDBJ databases">
        <title>De novo assembly and annotation of 12 fungi associated with fruit tree decline syndrome in Ontario, Canada.</title>
        <authorList>
            <person name="Sulman M."/>
            <person name="Ellouze W."/>
            <person name="Ilyukhin E."/>
        </authorList>
    </citation>
    <scope>NUCLEOTIDE SEQUENCE [LARGE SCALE GENOMIC DNA]</scope>
    <source>
        <strain evidence="2 3">M42-189</strain>
    </source>
</reference>
<evidence type="ECO:0000313" key="2">
    <source>
        <dbReference type="EMBL" id="KAL1606406.1"/>
    </source>
</evidence>
<comment type="caution">
    <text evidence="2">The sequence shown here is derived from an EMBL/GenBank/DDBJ whole genome shotgun (WGS) entry which is preliminary data.</text>
</comment>